<dbReference type="Proteomes" id="UP000193411">
    <property type="component" value="Unassembled WGS sequence"/>
</dbReference>
<evidence type="ECO:0000313" key="3">
    <source>
        <dbReference type="Proteomes" id="UP000193411"/>
    </source>
</evidence>
<keyword evidence="3" id="KW-1185">Reference proteome</keyword>
<dbReference type="EMBL" id="MCFL01000097">
    <property type="protein sequence ID" value="ORZ30226.1"/>
    <property type="molecule type" value="Genomic_DNA"/>
</dbReference>
<organism evidence="1 3">
    <name type="scientific">Catenaria anguillulae PL171</name>
    <dbReference type="NCBI Taxonomy" id="765915"/>
    <lineage>
        <taxon>Eukaryota</taxon>
        <taxon>Fungi</taxon>
        <taxon>Fungi incertae sedis</taxon>
        <taxon>Blastocladiomycota</taxon>
        <taxon>Blastocladiomycetes</taxon>
        <taxon>Blastocladiales</taxon>
        <taxon>Catenariaceae</taxon>
        <taxon>Catenaria</taxon>
    </lineage>
</organism>
<name>A0A1Y2H3M0_9FUNG</name>
<gene>
    <name evidence="2" type="ORF">BCR44DRAFT_1445880</name>
    <name evidence="1" type="ORF">BCR44DRAFT_1454579</name>
</gene>
<comment type="caution">
    <text evidence="1">The sequence shown here is derived from an EMBL/GenBank/DDBJ whole genome shotgun (WGS) entry which is preliminary data.</text>
</comment>
<evidence type="ECO:0000313" key="1">
    <source>
        <dbReference type="EMBL" id="ORZ29160.1"/>
    </source>
</evidence>
<dbReference type="EMBL" id="MCFL01000317">
    <property type="protein sequence ID" value="ORZ29160.1"/>
    <property type="molecule type" value="Genomic_DNA"/>
</dbReference>
<sequence length="175" mass="19690">MAQQPHCTSSFFIKPPSRHPRNAQMAEAALRLLLLTASSHTMHSVRNSPTWLFTIHTLSTIVTGDLPLEQSFITWKMSGLGQWRMTRAAHHFRQPQPNIKHPTTARYPIAQMTRILPQPKIPPPLSAKSLVRIAMHGRCSPSSEHAVGQRGMRLRISKLVLLISRDYGGCLENMS</sequence>
<proteinExistence type="predicted"/>
<protein>
    <submittedName>
        <fullName evidence="1">Uncharacterized protein</fullName>
    </submittedName>
</protein>
<accession>A0A1Y2H3M0</accession>
<dbReference type="AlphaFoldDB" id="A0A1Y2H3M0"/>
<reference evidence="1 3" key="1">
    <citation type="submission" date="2016-07" db="EMBL/GenBank/DDBJ databases">
        <title>Pervasive Adenine N6-methylation of Active Genes in Fungi.</title>
        <authorList>
            <consortium name="DOE Joint Genome Institute"/>
            <person name="Mondo S.J."/>
            <person name="Dannebaum R.O."/>
            <person name="Kuo R.C."/>
            <person name="Labutti K."/>
            <person name="Haridas S."/>
            <person name="Kuo A."/>
            <person name="Salamov A."/>
            <person name="Ahrendt S.R."/>
            <person name="Lipzen A."/>
            <person name="Sullivan W."/>
            <person name="Andreopoulos W.B."/>
            <person name="Clum A."/>
            <person name="Lindquist E."/>
            <person name="Daum C."/>
            <person name="Ramamoorthy G.K."/>
            <person name="Gryganskyi A."/>
            <person name="Culley D."/>
            <person name="Magnuson J.K."/>
            <person name="James T.Y."/>
            <person name="O'Malley M.A."/>
            <person name="Stajich J.E."/>
            <person name="Spatafora J.W."/>
            <person name="Visel A."/>
            <person name="Grigoriev I.V."/>
        </authorList>
    </citation>
    <scope>NUCLEOTIDE SEQUENCE [LARGE SCALE GENOMIC DNA]</scope>
    <source>
        <strain evidence="1 3">PL171</strain>
    </source>
</reference>
<evidence type="ECO:0000313" key="2">
    <source>
        <dbReference type="EMBL" id="ORZ30226.1"/>
    </source>
</evidence>